<reference evidence="4" key="1">
    <citation type="submission" date="2022-10" db="EMBL/GenBank/DDBJ databases">
        <title>Genome assembly of Pristionchus species.</title>
        <authorList>
            <person name="Yoshida K."/>
            <person name="Sommer R.J."/>
        </authorList>
    </citation>
    <scope>NUCLEOTIDE SEQUENCE [LARGE SCALE GENOMIC DNA]</scope>
    <source>
        <strain evidence="4">RS5460</strain>
    </source>
</reference>
<name>A0AAN5C5V3_9BILA</name>
<organism evidence="3 4">
    <name type="scientific">Pristionchus mayeri</name>
    <dbReference type="NCBI Taxonomy" id="1317129"/>
    <lineage>
        <taxon>Eukaryota</taxon>
        <taxon>Metazoa</taxon>
        <taxon>Ecdysozoa</taxon>
        <taxon>Nematoda</taxon>
        <taxon>Chromadorea</taxon>
        <taxon>Rhabditida</taxon>
        <taxon>Rhabditina</taxon>
        <taxon>Diplogasteromorpha</taxon>
        <taxon>Diplogasteroidea</taxon>
        <taxon>Neodiplogasteridae</taxon>
        <taxon>Pristionchus</taxon>
    </lineage>
</organism>
<dbReference type="GO" id="GO:0006629">
    <property type="term" value="P:lipid metabolic process"/>
    <property type="evidence" value="ECO:0007669"/>
    <property type="project" value="InterPro"/>
</dbReference>
<dbReference type="Proteomes" id="UP001328107">
    <property type="component" value="Unassembled WGS sequence"/>
</dbReference>
<evidence type="ECO:0000313" key="3">
    <source>
        <dbReference type="EMBL" id="GMR30049.1"/>
    </source>
</evidence>
<dbReference type="PANTHER" id="PTHR45908">
    <property type="entry name" value="PROTEIN CBG11750-RELATED"/>
    <property type="match status" value="1"/>
</dbReference>
<dbReference type="SUPFAM" id="SSF53474">
    <property type="entry name" value="alpha/beta-Hydrolases"/>
    <property type="match status" value="1"/>
</dbReference>
<gene>
    <name evidence="3" type="ORF">PMAYCL1PPCAC_00244</name>
</gene>
<evidence type="ECO:0000256" key="1">
    <source>
        <dbReference type="SAM" id="SignalP"/>
    </source>
</evidence>
<protein>
    <recommendedName>
        <fullName evidence="2">Fungal lipase-type domain-containing protein</fullName>
    </recommendedName>
</protein>
<dbReference type="InterPro" id="IPR029058">
    <property type="entry name" value="AB_hydrolase_fold"/>
</dbReference>
<dbReference type="InterPro" id="IPR002921">
    <property type="entry name" value="Fungal_lipase-type"/>
</dbReference>
<dbReference type="PANTHER" id="PTHR45908:SF15">
    <property type="entry name" value="FUNGAL LIPASE-LIKE DOMAIN-CONTAINING PROTEIN"/>
    <property type="match status" value="1"/>
</dbReference>
<feature type="signal peptide" evidence="1">
    <location>
        <begin position="1"/>
        <end position="19"/>
    </location>
</feature>
<feature type="chain" id="PRO_5042821384" description="Fungal lipase-type domain-containing protein" evidence="1">
    <location>
        <begin position="20"/>
        <end position="382"/>
    </location>
</feature>
<proteinExistence type="predicted"/>
<keyword evidence="4" id="KW-1185">Reference proteome</keyword>
<feature type="domain" description="Fungal lipase-type" evidence="2">
    <location>
        <begin position="172"/>
        <end position="300"/>
    </location>
</feature>
<accession>A0AAN5C5V3</accession>
<dbReference type="Pfam" id="PF01764">
    <property type="entry name" value="Lipase_3"/>
    <property type="match status" value="1"/>
</dbReference>
<sequence>MRAIVLLVLLSPLAAASEAVPECKKITSCAQCAESHIHVFGFKENCRWCVETKSCGGPFSCPLGKAVVQRDPFKCPLRHSESKGRRYTDRLGRSVFAIALAARDSNATDCLANSRPDVTLVKQYTVECDKAGNNCGAILAVSQEAKAIYIAYKGSSFDKQNENCQSFLQSQLFAEFVHGLAAQLGAWEKFVDEAGVITYFHGAFQRLFVESGLQEDLIELRKKHPVYRLWLTGHSLGGSLASMTALYAAHHKLIDQSKIRLITFGEPRTGNVAYAKALETEIDFRYRVVKRNDLVTNIPNSVDPNAILLTPAMFDRQPLFYRYLIHYDNLMAKGDSFKVCELSDDHGCRNLAGAVDINDHVTYFNVNHDEYNKARCPKSMLQ</sequence>
<dbReference type="AlphaFoldDB" id="A0AAN5C5V3"/>
<dbReference type="CDD" id="cd00519">
    <property type="entry name" value="Lipase_3"/>
    <property type="match status" value="1"/>
</dbReference>
<keyword evidence="1" id="KW-0732">Signal</keyword>
<evidence type="ECO:0000259" key="2">
    <source>
        <dbReference type="Pfam" id="PF01764"/>
    </source>
</evidence>
<comment type="caution">
    <text evidence="3">The sequence shown here is derived from an EMBL/GenBank/DDBJ whole genome shotgun (WGS) entry which is preliminary data.</text>
</comment>
<evidence type="ECO:0000313" key="4">
    <source>
        <dbReference type="Proteomes" id="UP001328107"/>
    </source>
</evidence>
<dbReference type="EMBL" id="BTRK01000001">
    <property type="protein sequence ID" value="GMR30049.1"/>
    <property type="molecule type" value="Genomic_DNA"/>
</dbReference>
<dbReference type="Gene3D" id="3.40.50.1820">
    <property type="entry name" value="alpha/beta hydrolase"/>
    <property type="match status" value="1"/>
</dbReference>